<evidence type="ECO:0000259" key="2">
    <source>
        <dbReference type="PROSITE" id="PS51272"/>
    </source>
</evidence>
<keyword evidence="4" id="KW-1185">Reference proteome</keyword>
<organism evidence="3 4">
    <name type="scientific">Tumebacillus amylolyticus</name>
    <dbReference type="NCBI Taxonomy" id="2801339"/>
    <lineage>
        <taxon>Bacteria</taxon>
        <taxon>Bacillati</taxon>
        <taxon>Bacillota</taxon>
        <taxon>Bacilli</taxon>
        <taxon>Bacillales</taxon>
        <taxon>Alicyclobacillaceae</taxon>
        <taxon>Tumebacillus</taxon>
    </lineage>
</organism>
<feature type="chain" id="PRO_5046076114" evidence="1">
    <location>
        <begin position="28"/>
        <end position="436"/>
    </location>
</feature>
<comment type="caution">
    <text evidence="3">The sequence shown here is derived from an EMBL/GenBank/DDBJ whole genome shotgun (WGS) entry which is preliminary data.</text>
</comment>
<accession>A0ABS1J779</accession>
<name>A0ABS1J779_9BACL</name>
<feature type="domain" description="SLH" evidence="2">
    <location>
        <begin position="383"/>
        <end position="436"/>
    </location>
</feature>
<dbReference type="RefSeq" id="WP_201632033.1">
    <property type="nucleotide sequence ID" value="NZ_JAEQNB010000001.1"/>
</dbReference>
<dbReference type="Proteomes" id="UP000602284">
    <property type="component" value="Unassembled WGS sequence"/>
</dbReference>
<dbReference type="EMBL" id="JAEQNB010000001">
    <property type="protein sequence ID" value="MBL0386136.1"/>
    <property type="molecule type" value="Genomic_DNA"/>
</dbReference>
<dbReference type="PANTHER" id="PTHR43308">
    <property type="entry name" value="OUTER MEMBRANE PROTEIN ALPHA-RELATED"/>
    <property type="match status" value="1"/>
</dbReference>
<dbReference type="InterPro" id="IPR001119">
    <property type="entry name" value="SLH_dom"/>
</dbReference>
<evidence type="ECO:0000313" key="3">
    <source>
        <dbReference type="EMBL" id="MBL0386136.1"/>
    </source>
</evidence>
<dbReference type="InterPro" id="IPR051465">
    <property type="entry name" value="Cell_Envelope_Struct_Comp"/>
</dbReference>
<dbReference type="Gene3D" id="2.170.130.30">
    <property type="match status" value="1"/>
</dbReference>
<proteinExistence type="predicted"/>
<evidence type="ECO:0000313" key="4">
    <source>
        <dbReference type="Proteomes" id="UP000602284"/>
    </source>
</evidence>
<evidence type="ECO:0000256" key="1">
    <source>
        <dbReference type="SAM" id="SignalP"/>
    </source>
</evidence>
<keyword evidence="1" id="KW-0732">Signal</keyword>
<dbReference type="Pfam" id="PF14478">
    <property type="entry name" value="DUF4430"/>
    <property type="match status" value="1"/>
</dbReference>
<dbReference type="Pfam" id="PF00395">
    <property type="entry name" value="SLH"/>
    <property type="match status" value="3"/>
</dbReference>
<sequence>MNRNFVKIAASTLLIAGLMAPSLSAVAATDTKAHVKVRVVGPNGFMKTEYLAVGAESFKNTAGDTVQMDKPTVLGALVDIAAKDSIDYTATTSQFGTYVNKINGVGEKTINNNTAWLFWVNGKSVDVGADQAELHDGDEVVWGFSDYTQTLYPKLEISSTHPFVGDNFTVKVTAQKTTYDANWNATTTTVPVEGASLATVNSDEAIFVTDKDGVATVKASDAGLLTLNLDKIDPATGLPLIIRSGDVNVLVGNKDAKFTDLNGYDWAAPSILKQAQAGIVVGDGSSHFEPGRAVTRGELAKMISLVGASNGDLNFGGEKQFSDVAARDHYNQFIQTVVRKNILSGDAEGTFRSNDGITRQELAIVVARLAGLSPETTDTLTFLDKGQIGDYAKGYVEAVVKAGYMHGYSEGLFSPLAYADRAEVALVLDSIHTSNN</sequence>
<gene>
    <name evidence="3" type="ORF">JJB07_05660</name>
</gene>
<feature type="domain" description="SLH" evidence="2">
    <location>
        <begin position="254"/>
        <end position="315"/>
    </location>
</feature>
<dbReference type="InterPro" id="IPR027954">
    <property type="entry name" value="Transcobalamin-like_C"/>
</dbReference>
<protein>
    <submittedName>
        <fullName evidence="3">S-layer homology domain-containing protein</fullName>
    </submittedName>
</protein>
<feature type="domain" description="SLH" evidence="2">
    <location>
        <begin position="317"/>
        <end position="380"/>
    </location>
</feature>
<feature type="signal peptide" evidence="1">
    <location>
        <begin position="1"/>
        <end position="27"/>
    </location>
</feature>
<dbReference type="PROSITE" id="PS51272">
    <property type="entry name" value="SLH"/>
    <property type="match status" value="3"/>
</dbReference>
<reference evidence="3 4" key="1">
    <citation type="submission" date="2021-01" db="EMBL/GenBank/DDBJ databases">
        <title>Tumebacillus sp. strain ITR2 16S ribosomal RNA gene Genome sequencing and assembly.</title>
        <authorList>
            <person name="Kang M."/>
        </authorList>
    </citation>
    <scope>NUCLEOTIDE SEQUENCE [LARGE SCALE GENOMIC DNA]</scope>
    <source>
        <strain evidence="3 4">ITR2</strain>
    </source>
</reference>